<feature type="compositionally biased region" description="Basic and acidic residues" evidence="2">
    <location>
        <begin position="547"/>
        <end position="558"/>
    </location>
</feature>
<feature type="coiled-coil region" evidence="1">
    <location>
        <begin position="791"/>
        <end position="860"/>
    </location>
</feature>
<feature type="region of interest" description="Disordered" evidence="2">
    <location>
        <begin position="915"/>
        <end position="950"/>
    </location>
</feature>
<protein>
    <submittedName>
        <fullName evidence="3">Uncharacterized protein</fullName>
    </submittedName>
</protein>
<evidence type="ECO:0000256" key="2">
    <source>
        <dbReference type="SAM" id="MobiDB-lite"/>
    </source>
</evidence>
<evidence type="ECO:0000313" key="4">
    <source>
        <dbReference type="Proteomes" id="UP000053562"/>
    </source>
</evidence>
<evidence type="ECO:0000313" key="3">
    <source>
        <dbReference type="EMBL" id="KMZ82701.1"/>
    </source>
</evidence>
<dbReference type="AlphaFoldDB" id="A0A0J9SJB8"/>
<feature type="region of interest" description="Disordered" evidence="2">
    <location>
        <begin position="360"/>
        <end position="423"/>
    </location>
</feature>
<feature type="compositionally biased region" description="Polar residues" evidence="2">
    <location>
        <begin position="36"/>
        <end position="47"/>
    </location>
</feature>
<sequence>MEVAKLKDAKGEANTGRRKVAANEVAEERGSIPANVKTQSKVKQNFSSKKDETDVPHGKTANMKKLFNGIIGSQMKHAKSVIEGVKEHLRCTAKQASKNMNYPFCKSPCNIEDLKNTIYINEGEIIIKKNLYKNLFNSRRRDNSEVKETSNLKKNSNEDIFSCNTRDITVRGTHNFGFHVQVSCEEGENKIIAYAYDKDTRERIPCVYRWTRIYSDRRCNVVSRSFADVGPHGGGSSVESMGTVESIGTAKPIGTAEPIGTAKPIGTVVGGHPPPQAAQYSSEYELTCDDIGLKICVECSYLSDEQMAGGTRCRYPRNSSGTSSRSHQESDGSVDSGPANQSHCSDVQLYIDASSFKSSFRDGNERDASGVHSRGVGTFRRGDRSSGPSRSSSRNHHMGRTNERGDSHNMKKEHSTLDPYESSLREKNPICASAQRGSGHPTSSFPTRGKYAGVAVAEVGPFTLNERTKKMLQAVIQNDIIRYPLYVMERRAQAGDHVGGDSSLSRIPPSAKRRGSGFHAQSEYSDRGDRNDCGDCEDRDDCDDRDDGDHCTSADEQSRSSNVGSEPDDHLHMLHIHKNEIKLVSRSSAATQMWTHKFGDVYPYIEFLRCREGVNEEFLLHTSDSEHYVCKCLQKRHRDLIAIILRYMHANLQILNDYIFNNINESFQNETARNVFEHVDVNSILENVNRELLTNRKLNQKYLQKIKKLRGEKNMLEEDLKNTIEAFQAQLDTVKRFKDENELLKTNEHLMKEIKLLQDKYKDVDLFFKSKYKLLLNDIERYKKLLDERKTKAISQEAEALRAKLEAAEQEKNELRRETVKIKSYYQEEKRSKTELESRLEDLRLKMEGLNKSLEEERSKGKSTSGCMRELEELKKNNLMLHQKNLAISDQVNLLVTEKNRLSKMVDSLTKDIEKAKTNGGLRSAESQKKGPRPLPSDAPNQSEDDAHRKLLKEVESLRGENELLKKRIKKFSKFNSMA</sequence>
<accession>A0A0J9SJB8</accession>
<reference evidence="3 4" key="1">
    <citation type="submission" date="2011-08" db="EMBL/GenBank/DDBJ databases">
        <title>The Genome Sequence of Plasmodium vivax India VII.</title>
        <authorList>
            <consortium name="The Broad Institute Genome Sequencing Platform"/>
            <consortium name="The Broad Institute Genome Sequencing Center for Infectious Disease"/>
            <person name="Neafsey D."/>
            <person name="Carlton J."/>
            <person name="Barnwell J."/>
            <person name="Collins W."/>
            <person name="Escalante A."/>
            <person name="Mullikin J."/>
            <person name="Saul A."/>
            <person name="Guigo R."/>
            <person name="Camara F."/>
            <person name="Young S.K."/>
            <person name="Zeng Q."/>
            <person name="Gargeya S."/>
            <person name="Fitzgerald M."/>
            <person name="Haas B."/>
            <person name="Abouelleil A."/>
            <person name="Alvarado L."/>
            <person name="Arachchi H.M."/>
            <person name="Berlin A."/>
            <person name="Brown A."/>
            <person name="Chapman S.B."/>
            <person name="Chen Z."/>
            <person name="Dunbar C."/>
            <person name="Freedman E."/>
            <person name="Gearin G."/>
            <person name="Gellesch M."/>
            <person name="Goldberg J."/>
            <person name="Griggs A."/>
            <person name="Gujja S."/>
            <person name="Heiman D."/>
            <person name="Howarth C."/>
            <person name="Larson L."/>
            <person name="Lui A."/>
            <person name="MacDonald P.J.P."/>
            <person name="Montmayeur A."/>
            <person name="Murphy C."/>
            <person name="Neiman D."/>
            <person name="Pearson M."/>
            <person name="Priest M."/>
            <person name="Roberts A."/>
            <person name="Saif S."/>
            <person name="Shea T."/>
            <person name="Shenoy N."/>
            <person name="Sisk P."/>
            <person name="Stolte C."/>
            <person name="Sykes S."/>
            <person name="Wortman J."/>
            <person name="Nusbaum C."/>
            <person name="Birren B."/>
        </authorList>
    </citation>
    <scope>NUCLEOTIDE SEQUENCE [LARGE SCALE GENOMIC DNA]</scope>
    <source>
        <strain evidence="3 4">India VII</strain>
    </source>
</reference>
<dbReference type="EMBL" id="KQ234166">
    <property type="protein sequence ID" value="KMZ82701.1"/>
    <property type="molecule type" value="Genomic_DNA"/>
</dbReference>
<feature type="compositionally biased region" description="Basic and acidic residues" evidence="2">
    <location>
        <begin position="400"/>
        <end position="416"/>
    </location>
</feature>
<proteinExistence type="predicted"/>
<dbReference type="Proteomes" id="UP000053562">
    <property type="component" value="Unassembled WGS sequence"/>
</dbReference>
<feature type="region of interest" description="Disordered" evidence="2">
    <location>
        <begin position="544"/>
        <end position="569"/>
    </location>
</feature>
<feature type="compositionally biased region" description="Basic and acidic residues" evidence="2">
    <location>
        <begin position="1"/>
        <end position="11"/>
    </location>
</feature>
<keyword evidence="1" id="KW-0175">Coiled coil</keyword>
<feature type="compositionally biased region" description="Basic and acidic residues" evidence="2">
    <location>
        <begin position="48"/>
        <end position="57"/>
    </location>
</feature>
<name>A0A0J9SJB8_PLAVI</name>
<organism evidence="3 4">
    <name type="scientific">Plasmodium vivax India VII</name>
    <dbReference type="NCBI Taxonomy" id="1077284"/>
    <lineage>
        <taxon>Eukaryota</taxon>
        <taxon>Sar</taxon>
        <taxon>Alveolata</taxon>
        <taxon>Apicomplexa</taxon>
        <taxon>Aconoidasida</taxon>
        <taxon>Haemosporida</taxon>
        <taxon>Plasmodiidae</taxon>
        <taxon>Plasmodium</taxon>
        <taxon>Plasmodium (Plasmodium)</taxon>
    </lineage>
</organism>
<feature type="region of interest" description="Disordered" evidence="2">
    <location>
        <begin position="1"/>
        <end position="59"/>
    </location>
</feature>
<evidence type="ECO:0000256" key="1">
    <source>
        <dbReference type="SAM" id="Coils"/>
    </source>
</evidence>
<feature type="coiled-coil region" evidence="1">
    <location>
        <begin position="699"/>
        <end position="760"/>
    </location>
</feature>
<feature type="region of interest" description="Disordered" evidence="2">
    <location>
        <begin position="495"/>
        <end position="532"/>
    </location>
</feature>
<dbReference type="OrthoDB" id="440020at2759"/>
<gene>
    <name evidence="3" type="ORF">PVIIG_02486</name>
</gene>
<feature type="compositionally biased region" description="Basic and acidic residues" evidence="2">
    <location>
        <begin position="360"/>
        <end position="369"/>
    </location>
</feature>
<feature type="region of interest" description="Disordered" evidence="2">
    <location>
        <begin position="310"/>
        <end position="342"/>
    </location>
</feature>